<dbReference type="VEuPathDB" id="CryptoDB:cubi_03483"/>
<keyword evidence="7" id="KW-0489">Methyltransferase</keyword>
<name>A0A1J4MLD8_9CRYT</name>
<dbReference type="InterPro" id="IPR049943">
    <property type="entry name" value="Ser_HO-MeTrfase-like"/>
</dbReference>
<dbReference type="PIRSF" id="PIRSF000412">
    <property type="entry name" value="SHMT"/>
    <property type="match status" value="1"/>
</dbReference>
<dbReference type="EC" id="2.1.2.1" evidence="4"/>
<dbReference type="InterPro" id="IPR001085">
    <property type="entry name" value="Ser_HO-MeTrfase"/>
</dbReference>
<dbReference type="GO" id="GO:0019264">
    <property type="term" value="P:glycine biosynthetic process from serine"/>
    <property type="evidence" value="ECO:0007669"/>
    <property type="project" value="InterPro"/>
</dbReference>
<keyword evidence="8" id="KW-1185">Reference proteome</keyword>
<dbReference type="Proteomes" id="UP000186176">
    <property type="component" value="Unassembled WGS sequence"/>
</dbReference>
<gene>
    <name evidence="7" type="ORF">cubi_03483</name>
</gene>
<dbReference type="SUPFAM" id="SSF53383">
    <property type="entry name" value="PLP-dependent transferases"/>
    <property type="match status" value="1"/>
</dbReference>
<dbReference type="PANTHER" id="PTHR11680:SF35">
    <property type="entry name" value="SERINE HYDROXYMETHYLTRANSFERASE 1"/>
    <property type="match status" value="1"/>
</dbReference>
<dbReference type="Gene3D" id="3.90.1150.10">
    <property type="entry name" value="Aspartate Aminotransferase, domain 1"/>
    <property type="match status" value="1"/>
</dbReference>
<dbReference type="GO" id="GO:0004372">
    <property type="term" value="F:glycine hydroxymethyltransferase activity"/>
    <property type="evidence" value="ECO:0007669"/>
    <property type="project" value="UniProtKB-EC"/>
</dbReference>
<dbReference type="EMBL" id="LRBP01000014">
    <property type="protein sequence ID" value="OII73685.1"/>
    <property type="molecule type" value="Genomic_DNA"/>
</dbReference>
<dbReference type="RefSeq" id="XP_028874940.1">
    <property type="nucleotide sequence ID" value="XM_029020496.1"/>
</dbReference>
<reference evidence="7 8" key="1">
    <citation type="submission" date="2016-10" db="EMBL/GenBank/DDBJ databases">
        <title>Reductive evolution of mitochondrial metabolism and differential evolution of invasion-related proteins in Cryptosporidium.</title>
        <authorList>
            <person name="Liu S."/>
            <person name="Roellig D.M."/>
            <person name="Guo Y."/>
            <person name="Li N."/>
            <person name="Frace M.A."/>
            <person name="Tang K."/>
            <person name="Zhang L."/>
            <person name="Feng Y."/>
            <person name="Xiao L."/>
        </authorList>
    </citation>
    <scope>NUCLEOTIDE SEQUENCE [LARGE SCALE GENOMIC DNA]</scope>
    <source>
        <strain evidence="7">39726</strain>
    </source>
</reference>
<dbReference type="OrthoDB" id="10265628at2759"/>
<evidence type="ECO:0000313" key="8">
    <source>
        <dbReference type="Proteomes" id="UP000186176"/>
    </source>
</evidence>
<evidence type="ECO:0000259" key="6">
    <source>
        <dbReference type="Pfam" id="PF00464"/>
    </source>
</evidence>
<comment type="pathway">
    <text evidence="2">One-carbon metabolism; tetrahydrofolate interconversion.</text>
</comment>
<dbReference type="GO" id="GO:0005739">
    <property type="term" value="C:mitochondrion"/>
    <property type="evidence" value="ECO:0007669"/>
    <property type="project" value="TreeGrafter"/>
</dbReference>
<comment type="cofactor">
    <cofactor evidence="1">
        <name>pyridoxal 5'-phosphate</name>
        <dbReference type="ChEBI" id="CHEBI:597326"/>
    </cofactor>
</comment>
<evidence type="ECO:0000256" key="2">
    <source>
        <dbReference type="ARBA" id="ARBA00004777"/>
    </source>
</evidence>
<evidence type="ECO:0000256" key="5">
    <source>
        <dbReference type="ARBA" id="ARBA00022898"/>
    </source>
</evidence>
<comment type="caution">
    <text evidence="7">The sequence shown here is derived from an EMBL/GenBank/DDBJ whole genome shotgun (WGS) entry which is preliminary data.</text>
</comment>
<organism evidence="7 8">
    <name type="scientific">Cryptosporidium ubiquitum</name>
    <dbReference type="NCBI Taxonomy" id="857276"/>
    <lineage>
        <taxon>Eukaryota</taxon>
        <taxon>Sar</taxon>
        <taxon>Alveolata</taxon>
        <taxon>Apicomplexa</taxon>
        <taxon>Conoidasida</taxon>
        <taxon>Coccidia</taxon>
        <taxon>Eucoccidiorida</taxon>
        <taxon>Eimeriorina</taxon>
        <taxon>Cryptosporidiidae</taxon>
        <taxon>Cryptosporidium</taxon>
    </lineage>
</organism>
<dbReference type="GO" id="GO:0030170">
    <property type="term" value="F:pyridoxal phosphate binding"/>
    <property type="evidence" value="ECO:0007669"/>
    <property type="project" value="InterPro"/>
</dbReference>
<dbReference type="UniPathway" id="UPA00193"/>
<dbReference type="GeneID" id="39980275"/>
<evidence type="ECO:0000256" key="4">
    <source>
        <dbReference type="ARBA" id="ARBA00012256"/>
    </source>
</evidence>
<proteinExistence type="inferred from homology"/>
<dbReference type="InterPro" id="IPR015421">
    <property type="entry name" value="PyrdxlP-dep_Trfase_major"/>
</dbReference>
<dbReference type="GO" id="GO:0035999">
    <property type="term" value="P:tetrahydrofolate interconversion"/>
    <property type="evidence" value="ECO:0007669"/>
    <property type="project" value="UniProtKB-UniPathway"/>
</dbReference>
<accession>A0A1J4MLD8</accession>
<dbReference type="Gene3D" id="3.40.640.10">
    <property type="entry name" value="Type I PLP-dependent aspartate aminotransferase-like (Major domain)"/>
    <property type="match status" value="1"/>
</dbReference>
<dbReference type="GO" id="GO:0032259">
    <property type="term" value="P:methylation"/>
    <property type="evidence" value="ECO:0007669"/>
    <property type="project" value="UniProtKB-KW"/>
</dbReference>
<dbReference type="InterPro" id="IPR015422">
    <property type="entry name" value="PyrdxlP-dep_Trfase_small"/>
</dbReference>
<sequence length="438" mass="49107">MNATIESDQELYNIINKEKDFQNSHLNLHPKENVMINAARKVLGSVLTNKYSEGFPGARYYGGTHVIDKIEILCTSRLKQLLKLDKRSDDEWLFNIQCYSGSHAELAICMGILNKGDRIMRIKTDSDTALENYYQVEYYNLDKNGKEFDLNDLREKCKVLKPKLLLVPSDVLTVLINYRLLSEICSEFKILLAADISEIALLVSFERYGKEENDPFKYCDIIYSNTQSSLGGPKGGFLMVNNSKNPGTFQKVNSAVFPGLQGGPHNHQIGSFTVQIQGLLTSRTDEFITSALNNSEVLAQTMSEAGIPLLGDGTETHLVAVDCGRLGIPCELISKILTECRIRHTYKVFGENKSSIMFGTLVYTFREGSASKMAILGNLISHCIHVGVEIFNKVEKLDVSVEAKQIIISEEMDKNEKLKLIFDKVLGMVSELETINFD</sequence>
<dbReference type="AlphaFoldDB" id="A0A1J4MLD8"/>
<keyword evidence="5" id="KW-0663">Pyridoxal phosphate</keyword>
<dbReference type="InterPro" id="IPR039429">
    <property type="entry name" value="SHMT-like_dom"/>
</dbReference>
<dbReference type="GO" id="GO:0008168">
    <property type="term" value="F:methyltransferase activity"/>
    <property type="evidence" value="ECO:0007669"/>
    <property type="project" value="UniProtKB-KW"/>
</dbReference>
<evidence type="ECO:0000256" key="1">
    <source>
        <dbReference type="ARBA" id="ARBA00001933"/>
    </source>
</evidence>
<evidence type="ECO:0000256" key="3">
    <source>
        <dbReference type="ARBA" id="ARBA00006376"/>
    </source>
</evidence>
<dbReference type="Pfam" id="PF00464">
    <property type="entry name" value="SHMT"/>
    <property type="match status" value="1"/>
</dbReference>
<feature type="domain" description="Serine hydroxymethyltransferase-like" evidence="6">
    <location>
        <begin position="6"/>
        <end position="358"/>
    </location>
</feature>
<dbReference type="PANTHER" id="PTHR11680">
    <property type="entry name" value="SERINE HYDROXYMETHYLTRANSFERASE"/>
    <property type="match status" value="1"/>
</dbReference>
<dbReference type="InterPro" id="IPR015424">
    <property type="entry name" value="PyrdxlP-dep_Trfase"/>
</dbReference>
<keyword evidence="7" id="KW-0808">Transferase</keyword>
<protein>
    <recommendedName>
        <fullName evidence="4">glycine hydroxymethyltransferase</fullName>
        <ecNumber evidence="4">2.1.2.1</ecNumber>
    </recommendedName>
</protein>
<evidence type="ECO:0000313" key="7">
    <source>
        <dbReference type="EMBL" id="OII73685.1"/>
    </source>
</evidence>
<comment type="similarity">
    <text evidence="3">Belongs to the SHMT family.</text>
</comment>